<dbReference type="AlphaFoldDB" id="A0A0F9CQH2"/>
<reference evidence="2" key="1">
    <citation type="journal article" date="2015" name="Nature">
        <title>Complex archaea that bridge the gap between prokaryotes and eukaryotes.</title>
        <authorList>
            <person name="Spang A."/>
            <person name="Saw J.H."/>
            <person name="Jorgensen S.L."/>
            <person name="Zaremba-Niedzwiedzka K."/>
            <person name="Martijn J."/>
            <person name="Lind A.E."/>
            <person name="van Eijk R."/>
            <person name="Schleper C."/>
            <person name="Guy L."/>
            <person name="Ettema T.J."/>
        </authorList>
    </citation>
    <scope>NUCLEOTIDE SEQUENCE</scope>
</reference>
<evidence type="ECO:0000256" key="1">
    <source>
        <dbReference type="SAM" id="Phobius"/>
    </source>
</evidence>
<keyword evidence="1" id="KW-1133">Transmembrane helix</keyword>
<gene>
    <name evidence="2" type="ORF">LCGC14_2295620</name>
</gene>
<protein>
    <submittedName>
        <fullName evidence="2">Uncharacterized protein</fullName>
    </submittedName>
</protein>
<proteinExistence type="predicted"/>
<keyword evidence="1" id="KW-0812">Transmembrane</keyword>
<accession>A0A0F9CQH2</accession>
<comment type="caution">
    <text evidence="2">The sequence shown here is derived from an EMBL/GenBank/DDBJ whole genome shotgun (WGS) entry which is preliminary data.</text>
</comment>
<sequence length="193" mass="21893">MSVKSALGSIIVGVICSVLIMSGMLYFIGPILLPGLTEKDTSLLLQYKYQEWDSHSYITEEDLVDQKMNETELSITIQENSRLATTFSSVAELWLSYFFTGYVAYSISLVVEGVGNRTISVTHFDMRTTGGWQQEMTHNLNIDYLTGPLSAGTYNITMYWKSIYNSTDYTHLSVAHSNYFNTRSLWVQELKSL</sequence>
<feature type="transmembrane region" description="Helical" evidence="1">
    <location>
        <begin position="6"/>
        <end position="29"/>
    </location>
</feature>
<evidence type="ECO:0000313" key="2">
    <source>
        <dbReference type="EMBL" id="KKL51424.1"/>
    </source>
</evidence>
<keyword evidence="1" id="KW-0472">Membrane</keyword>
<name>A0A0F9CQH2_9ZZZZ</name>
<organism evidence="2">
    <name type="scientific">marine sediment metagenome</name>
    <dbReference type="NCBI Taxonomy" id="412755"/>
    <lineage>
        <taxon>unclassified sequences</taxon>
        <taxon>metagenomes</taxon>
        <taxon>ecological metagenomes</taxon>
    </lineage>
</organism>
<dbReference type="EMBL" id="LAZR01032258">
    <property type="protein sequence ID" value="KKL51424.1"/>
    <property type="molecule type" value="Genomic_DNA"/>
</dbReference>